<dbReference type="GeneID" id="28733284"/>
<dbReference type="Pfam" id="PF00618">
    <property type="entry name" value="RasGEF_N"/>
    <property type="match status" value="1"/>
</dbReference>
<dbReference type="InterPro" id="IPR000651">
    <property type="entry name" value="Ras-like_Gua-exchang_fac_N"/>
</dbReference>
<feature type="region of interest" description="Disordered" evidence="3">
    <location>
        <begin position="230"/>
        <end position="300"/>
    </location>
</feature>
<evidence type="ECO:0000313" key="6">
    <source>
        <dbReference type="EMBL" id="KPI37199.1"/>
    </source>
</evidence>
<feature type="compositionally biased region" description="Basic and acidic residues" evidence="3">
    <location>
        <begin position="1085"/>
        <end position="1120"/>
    </location>
</feature>
<dbReference type="PANTHER" id="PTHR23113">
    <property type="entry name" value="GUANINE NUCLEOTIDE EXCHANGE FACTOR"/>
    <property type="match status" value="1"/>
</dbReference>
<feature type="compositionally biased region" description="Low complexity" evidence="3">
    <location>
        <begin position="904"/>
        <end position="920"/>
    </location>
</feature>
<dbReference type="SUPFAM" id="SSF48366">
    <property type="entry name" value="Ras GEF"/>
    <property type="match status" value="1"/>
</dbReference>
<feature type="region of interest" description="Disordered" evidence="3">
    <location>
        <begin position="611"/>
        <end position="639"/>
    </location>
</feature>
<feature type="compositionally biased region" description="Basic and acidic residues" evidence="3">
    <location>
        <begin position="959"/>
        <end position="981"/>
    </location>
</feature>
<evidence type="ECO:0000256" key="3">
    <source>
        <dbReference type="SAM" id="MobiDB-lite"/>
    </source>
</evidence>
<feature type="region of interest" description="Disordered" evidence="3">
    <location>
        <begin position="579"/>
        <end position="599"/>
    </location>
</feature>
<dbReference type="SMART" id="SM00147">
    <property type="entry name" value="RasGEF"/>
    <property type="match status" value="1"/>
</dbReference>
<feature type="compositionally biased region" description="Polar residues" evidence="3">
    <location>
        <begin position="261"/>
        <end position="296"/>
    </location>
</feature>
<dbReference type="Proteomes" id="UP000038010">
    <property type="component" value="Unassembled WGS sequence"/>
</dbReference>
<evidence type="ECO:0000259" key="4">
    <source>
        <dbReference type="PROSITE" id="PS50009"/>
    </source>
</evidence>
<feature type="compositionally biased region" description="Basic and acidic residues" evidence="3">
    <location>
        <begin position="91"/>
        <end position="101"/>
    </location>
</feature>
<dbReference type="GO" id="GO:0005085">
    <property type="term" value="F:guanyl-nucleotide exchange factor activity"/>
    <property type="evidence" value="ECO:0007669"/>
    <property type="project" value="UniProtKB-KW"/>
</dbReference>
<dbReference type="InterPro" id="IPR036964">
    <property type="entry name" value="RASGEF_cat_dom_sf"/>
</dbReference>
<feature type="domain" description="Ras-GEF" evidence="4">
    <location>
        <begin position="1328"/>
        <end position="1525"/>
    </location>
</feature>
<gene>
    <name evidence="6" type="ORF">AB675_1507</name>
</gene>
<feature type="compositionally biased region" description="Polar residues" evidence="3">
    <location>
        <begin position="22"/>
        <end position="41"/>
    </location>
</feature>
<accession>A0A0N0NJY8</accession>
<feature type="compositionally biased region" description="Basic and acidic residues" evidence="3">
    <location>
        <begin position="1145"/>
        <end position="1160"/>
    </location>
</feature>
<dbReference type="Pfam" id="PF00617">
    <property type="entry name" value="RasGEF"/>
    <property type="match status" value="1"/>
</dbReference>
<dbReference type="Gene3D" id="1.10.840.10">
    <property type="entry name" value="Ras guanine-nucleotide exchange factors catalytic domain"/>
    <property type="match status" value="1"/>
</dbReference>
<dbReference type="PANTHER" id="PTHR23113:SF363">
    <property type="entry name" value="PROTEIN SON OF SEVENLESS"/>
    <property type="match status" value="1"/>
</dbReference>
<evidence type="ECO:0000313" key="7">
    <source>
        <dbReference type="Proteomes" id="UP000038010"/>
    </source>
</evidence>
<dbReference type="PROSITE" id="PS50212">
    <property type="entry name" value="RASGEF_NTER"/>
    <property type="match status" value="1"/>
</dbReference>
<dbReference type="GO" id="GO:0005886">
    <property type="term" value="C:plasma membrane"/>
    <property type="evidence" value="ECO:0007669"/>
    <property type="project" value="TreeGrafter"/>
</dbReference>
<dbReference type="GO" id="GO:0007265">
    <property type="term" value="P:Ras protein signal transduction"/>
    <property type="evidence" value="ECO:0007669"/>
    <property type="project" value="TreeGrafter"/>
</dbReference>
<keyword evidence="1 2" id="KW-0344">Guanine-nucleotide releasing factor</keyword>
<dbReference type="Gene3D" id="1.20.870.10">
    <property type="entry name" value="Son of sevenless (SoS) protein Chain: S domain 1"/>
    <property type="match status" value="1"/>
</dbReference>
<feature type="region of interest" description="Disordered" evidence="3">
    <location>
        <begin position="862"/>
        <end position="995"/>
    </location>
</feature>
<feature type="region of interest" description="Disordered" evidence="3">
    <location>
        <begin position="1"/>
        <end position="182"/>
    </location>
</feature>
<dbReference type="VEuPathDB" id="FungiDB:AB675_1507"/>
<dbReference type="PROSITE" id="PS50009">
    <property type="entry name" value="RASGEF_CAT"/>
    <property type="match status" value="1"/>
</dbReference>
<sequence length="1525" mass="167651">MISDAATSSRASIISLDPAVASQITGTTVTGATSHSRTGSSPYKPGSEHNHGHGHARNKSAPIQNDKHLLRRAKNSTEMLRQRSTKSGKNQKSEPPADSRGGRNFTVGNVGTGGLLYLKPSSHQVPAPTASPPPLMPMTAPADLSSYPDNTSSTPRPKTATRNGVVSPTTRPPLPANVTTPLPARRPTIQTIRAKHGRSQSFSTIDEHNTVMAGRSGALKIVINRPGTATTKVSEDSHLPEKPFSPTLEVPIPHYRLGQPRFSTNGTPALRSSTFTRDSSEFSGTGTVTPQQTSAGKPQKETRIGLGHISGRQIGSSGSDSTIREHIRSDIYDTLADVYDDPDIVRYSHNVREITAATPARLIAQISSESFMDYELVSDFFLTFRSYMTIYLVMDLLLARLRWAINRQEDDGRIIRVRTFAALRHWILNYFADDFIPHQKLRIRFCNEINGLYREVAGRRSTGTSDLKVLRDLKRCWNGRCSLFWNSDDFNVDGDQDEDLLPGLAEDVEGEASSASEDAPPPMPRNVRTVSNSSWFNIPPTVATKVPQHNRQDSGKQESLASEQSLQAKSCNIPTKLLRPGDVQSSQGGSHPVPVQLRRPNANGNLEVKVGHLGHRRGAPSIDSDREPTPRAEPSQKFPLFDGSLIRGSIYAPSAPFVQIISSPTAISMYKFDTPQEQLVKQQRRGSPHSAQSPGVKNIFGSLRKALAGKHGQSDMALVTVSAPMPMSEENAPPRAQLPLNMSKSHDELRSRATALQHKGQLRIDLLCAQVAQNYELLFPHAKFAKHTSAFPIQAMRPATDHGPRTASDPTLLTPDLRKDRLPSHTTAHSGSILIVNDTGMGAQAMPGGLPSQAELRAAYEAQASPKRLRRTRSMIEARPGNQSKKLHFNRQEREHQADEPALPSSSPRPQGSSPARGPGVLSPQHTPRAEPPGSHSPQSQENSSPPPLSQPNGLRRRPGGDLRKVENVQDLPQHQHHESVDTATTSGSPVHSFLDLDEVEKQPVKKQVSMINTHSSQHLRPSFEKAVAGFSHIPDDDDGGLEATLLKLEGRYEKESPPLPQHPLDALERRRSMPEMSTRNTFDSLERLEEPQKRPPTRTGERRSSLEAFDLRDLSHTRDPLPQSGRVSDNSSIFGMPVGSDTDAVERDNSIPMLHRDTDSATTPVLPPAPTRDGKKLMPSPLHLQQGFQEGSYNYNALDPIPRPMTADESAQSFLLDEDENLSDLSSEISVDVINHAPNARDNSPMFAAPGTAVSGLEIPSHPLTYASVVNLAPPEISRDSSAPRASGSAQPYVHLPLPKTMAANNHQYGNRVSGGPAHIPFILAADSQTIAQQMTLIEKSALTEIEWSDLVNMKWDNTSPRVLDWAEYLTKADINGVDLVITRFNLVSRWVRSEIVMTHDIEERAQVITKYIHVAAHARRLHNYATMVQITIGLTSTDATRLTKTWERVPDPDKSLLKNMERLVQPVRNFHELRLEIESADFSDGCIPFIGLYVHDLTYNAQKPATIPRKPKADGRAVVFSEH</sequence>
<dbReference type="EMBL" id="LFJN01000025">
    <property type="protein sequence ID" value="KPI37199.1"/>
    <property type="molecule type" value="Genomic_DNA"/>
</dbReference>
<dbReference type="CDD" id="cd06224">
    <property type="entry name" value="REM"/>
    <property type="match status" value="1"/>
</dbReference>
<dbReference type="InterPro" id="IPR023578">
    <property type="entry name" value="Ras_GEF_dom_sf"/>
</dbReference>
<feature type="region of interest" description="Disordered" evidence="3">
    <location>
        <begin position="797"/>
        <end position="830"/>
    </location>
</feature>
<reference evidence="6 7" key="1">
    <citation type="submission" date="2015-06" db="EMBL/GenBank/DDBJ databases">
        <title>Draft genome of the ant-associated black yeast Phialophora attae CBS 131958.</title>
        <authorList>
            <person name="Moreno L.F."/>
            <person name="Stielow B.J."/>
            <person name="de Hoog S."/>
            <person name="Vicente V.A."/>
            <person name="Weiss V.A."/>
            <person name="de Vries M."/>
            <person name="Cruz L.M."/>
            <person name="Souza E.M."/>
        </authorList>
    </citation>
    <scope>NUCLEOTIDE SEQUENCE [LARGE SCALE GENOMIC DNA]</scope>
    <source>
        <strain evidence="6 7">CBS 131958</strain>
    </source>
</reference>
<feature type="compositionally biased region" description="Polar residues" evidence="3">
    <location>
        <begin position="1"/>
        <end position="12"/>
    </location>
</feature>
<evidence type="ECO:0000259" key="5">
    <source>
        <dbReference type="PROSITE" id="PS50212"/>
    </source>
</evidence>
<dbReference type="InterPro" id="IPR008937">
    <property type="entry name" value="Ras-like_GEF"/>
</dbReference>
<evidence type="ECO:0000256" key="1">
    <source>
        <dbReference type="ARBA" id="ARBA00022658"/>
    </source>
</evidence>
<feature type="compositionally biased region" description="Polar residues" evidence="3">
    <location>
        <begin position="147"/>
        <end position="169"/>
    </location>
</feature>
<feature type="region of interest" description="Disordered" evidence="3">
    <location>
        <begin position="1052"/>
        <end position="1179"/>
    </location>
</feature>
<feature type="region of interest" description="Disordered" evidence="3">
    <location>
        <begin position="508"/>
        <end position="565"/>
    </location>
</feature>
<proteinExistence type="predicted"/>
<dbReference type="STRING" id="1664694.A0A0N0NJY8"/>
<evidence type="ECO:0000256" key="2">
    <source>
        <dbReference type="PROSITE-ProRule" id="PRU00168"/>
    </source>
</evidence>
<name>A0A0N0NJY8_9EURO</name>
<comment type="caution">
    <text evidence="6">The sequence shown here is derived from an EMBL/GenBank/DDBJ whole genome shotgun (WGS) entry which is preliminary data.</text>
</comment>
<dbReference type="SMART" id="SM00229">
    <property type="entry name" value="RasGEFN"/>
    <property type="match status" value="1"/>
</dbReference>
<feature type="compositionally biased region" description="Basic and acidic residues" evidence="3">
    <location>
        <begin position="890"/>
        <end position="899"/>
    </location>
</feature>
<dbReference type="RefSeq" id="XP_017997162.1">
    <property type="nucleotide sequence ID" value="XM_018141404.1"/>
</dbReference>
<protein>
    <submittedName>
        <fullName evidence="6">Guanine nucleotide exchange factor LTE1</fullName>
    </submittedName>
</protein>
<feature type="domain" description="N-terminal Ras-GEF" evidence="5">
    <location>
        <begin position="350"/>
        <end position="478"/>
    </location>
</feature>
<dbReference type="OrthoDB" id="426293at2759"/>
<dbReference type="InterPro" id="IPR001895">
    <property type="entry name" value="RASGEF_cat_dom"/>
</dbReference>
<organism evidence="6 7">
    <name type="scientific">Cyphellophora attinorum</name>
    <dbReference type="NCBI Taxonomy" id="1664694"/>
    <lineage>
        <taxon>Eukaryota</taxon>
        <taxon>Fungi</taxon>
        <taxon>Dikarya</taxon>
        <taxon>Ascomycota</taxon>
        <taxon>Pezizomycotina</taxon>
        <taxon>Eurotiomycetes</taxon>
        <taxon>Chaetothyriomycetidae</taxon>
        <taxon>Chaetothyriales</taxon>
        <taxon>Cyphellophoraceae</taxon>
        <taxon>Cyphellophora</taxon>
    </lineage>
</organism>
<keyword evidence="7" id="KW-1185">Reference proteome</keyword>